<evidence type="ECO:0000313" key="1">
    <source>
        <dbReference type="EMBL" id="PPS07429.1"/>
    </source>
</evidence>
<accession>A0A2P5XVP2</accession>
<dbReference type="Proteomes" id="UP000239757">
    <property type="component" value="Unassembled WGS sequence"/>
</dbReference>
<reference evidence="1 2" key="1">
    <citation type="submission" date="2015-01" db="EMBL/GenBank/DDBJ databases">
        <title>Genome of allotetraploid Gossypium barbadense reveals genomic plasticity and fiber elongation in cotton evolution.</title>
        <authorList>
            <person name="Chen X."/>
            <person name="Liu X."/>
            <person name="Zhao B."/>
            <person name="Zheng H."/>
            <person name="Hu Y."/>
            <person name="Lu G."/>
            <person name="Yang C."/>
            <person name="Chen J."/>
            <person name="Shan C."/>
            <person name="Zhang L."/>
            <person name="Zhou Y."/>
            <person name="Wang L."/>
            <person name="Guo W."/>
            <person name="Bai Y."/>
            <person name="Ruan J."/>
            <person name="Shangguan X."/>
            <person name="Mao Y."/>
            <person name="Jiang J."/>
            <person name="Zhu Y."/>
            <person name="Lei J."/>
            <person name="Kang H."/>
            <person name="Chen S."/>
            <person name="He X."/>
            <person name="Wang R."/>
            <person name="Wang Y."/>
            <person name="Chen J."/>
            <person name="Wang L."/>
            <person name="Yu S."/>
            <person name="Wang B."/>
            <person name="Wei J."/>
            <person name="Song S."/>
            <person name="Lu X."/>
            <person name="Gao Z."/>
            <person name="Gu W."/>
            <person name="Deng X."/>
            <person name="Ma D."/>
            <person name="Wang S."/>
            <person name="Liang W."/>
            <person name="Fang L."/>
            <person name="Cai C."/>
            <person name="Zhu X."/>
            <person name="Zhou B."/>
            <person name="Zhang Y."/>
            <person name="Chen Z."/>
            <person name="Xu S."/>
            <person name="Zhu R."/>
            <person name="Wang S."/>
            <person name="Zhang T."/>
            <person name="Zhao G."/>
        </authorList>
    </citation>
    <scope>NUCLEOTIDE SEQUENCE [LARGE SCALE GENOMIC DNA]</scope>
    <source>
        <strain evidence="2">cv. Xinhai21</strain>
        <tissue evidence="1">Leaf</tissue>
    </source>
</reference>
<evidence type="ECO:0000313" key="2">
    <source>
        <dbReference type="Proteomes" id="UP000239757"/>
    </source>
</evidence>
<dbReference type="PANTHER" id="PTHR11697:SF230">
    <property type="entry name" value="ZINC FINGER, MYM DOMAIN CONTAINING 1"/>
    <property type="match status" value="1"/>
</dbReference>
<name>A0A2P5XVP2_GOSBA</name>
<dbReference type="InterPro" id="IPR055298">
    <property type="entry name" value="AtLOH3-like"/>
</dbReference>
<dbReference type="PANTHER" id="PTHR11697">
    <property type="entry name" value="GENERAL TRANSCRIPTION FACTOR 2-RELATED ZINC FINGER PROTEIN"/>
    <property type="match status" value="1"/>
</dbReference>
<sequence>MFDSVCVVLQDIIKSDNLTQRSDVDGLYDAIAAVEFVFILHFIIEMFGITDDLCQALQYKSQDILNAMQLVSLTKMLPKKFREYGWDPLFEKNYLSCANSSHVYCDNRTSILAVKIVKTRLRNRMEDDIFKLTWWHTLKKDSSGIFNKFYH</sequence>
<dbReference type="EMBL" id="KZ664139">
    <property type="protein sequence ID" value="PPS07429.1"/>
    <property type="molecule type" value="Genomic_DNA"/>
</dbReference>
<protein>
    <submittedName>
        <fullName evidence="1">Uncharacterized protein</fullName>
    </submittedName>
</protein>
<dbReference type="OrthoDB" id="1000184at2759"/>
<gene>
    <name evidence="1" type="ORF">GOBAR_AA13215</name>
</gene>
<dbReference type="AlphaFoldDB" id="A0A2P5XVP2"/>
<organism evidence="1 2">
    <name type="scientific">Gossypium barbadense</name>
    <name type="common">Sea Island cotton</name>
    <name type="synonym">Hibiscus barbadensis</name>
    <dbReference type="NCBI Taxonomy" id="3634"/>
    <lineage>
        <taxon>Eukaryota</taxon>
        <taxon>Viridiplantae</taxon>
        <taxon>Streptophyta</taxon>
        <taxon>Embryophyta</taxon>
        <taxon>Tracheophyta</taxon>
        <taxon>Spermatophyta</taxon>
        <taxon>Magnoliopsida</taxon>
        <taxon>eudicotyledons</taxon>
        <taxon>Gunneridae</taxon>
        <taxon>Pentapetalae</taxon>
        <taxon>rosids</taxon>
        <taxon>malvids</taxon>
        <taxon>Malvales</taxon>
        <taxon>Malvaceae</taxon>
        <taxon>Malvoideae</taxon>
        <taxon>Gossypium</taxon>
    </lineage>
</organism>
<proteinExistence type="predicted"/>